<gene>
    <name evidence="1" type="ordered locus">Saro_0635</name>
</gene>
<dbReference type="HOGENOM" id="CLU_2650863_0_0_5"/>
<dbReference type="AlphaFoldDB" id="Q2GAP1"/>
<dbReference type="STRING" id="279238.Saro_0635"/>
<accession>Q2GAP1</accession>
<evidence type="ECO:0000313" key="2">
    <source>
        <dbReference type="Proteomes" id="UP000009134"/>
    </source>
</evidence>
<keyword evidence="2" id="KW-1185">Reference proteome</keyword>
<protein>
    <submittedName>
        <fullName evidence="1">Uncharacterized protein</fullName>
    </submittedName>
</protein>
<dbReference type="KEGG" id="nar:Saro_0635"/>
<dbReference type="Proteomes" id="UP000009134">
    <property type="component" value="Chromosome"/>
</dbReference>
<reference evidence="2" key="1">
    <citation type="submission" date="2006-01" db="EMBL/GenBank/DDBJ databases">
        <title>Complete sequence of Novosphingobium aromaticivorans DSM 12444.</title>
        <authorList>
            <consortium name="US DOE Joint Genome Institute"/>
            <person name="Copeland A."/>
            <person name="Lucas S."/>
            <person name="Lapidus A."/>
            <person name="Barry K."/>
            <person name="Detter J.C."/>
            <person name="Glavina T."/>
            <person name="Hammon N."/>
            <person name="Israni S."/>
            <person name="Pitluck S."/>
            <person name="Chain P."/>
            <person name="Malfatti S."/>
            <person name="Shin M."/>
            <person name="Vergez L."/>
            <person name="Schmutz J."/>
            <person name="Larimer F."/>
            <person name="Land M."/>
            <person name="Kyrpides N."/>
            <person name="Ivanova N."/>
            <person name="Fredrickson J."/>
            <person name="Balkwill D."/>
            <person name="Romine M.F."/>
            <person name="Richardson P."/>
        </authorList>
    </citation>
    <scope>NUCLEOTIDE SEQUENCE [LARGE SCALE GENOMIC DNA]</scope>
    <source>
        <strain evidence="2">ATCC 700278 / DSM 12444 / CCUG 56034 / CIP 105152 / NBRC 16084 / F199</strain>
    </source>
</reference>
<proteinExistence type="predicted"/>
<dbReference type="EMBL" id="CP000248">
    <property type="protein sequence ID" value="ABD25082.1"/>
    <property type="molecule type" value="Genomic_DNA"/>
</dbReference>
<sequence length="76" mass="8278">MDIDNCDIEFTCQCGHEFTEKLGALKAENGLRCPACNLEVTATDESFAKTRQDIEAATQSLAKQLGKALGKGFKPR</sequence>
<organism evidence="1 2">
    <name type="scientific">Novosphingobium aromaticivorans (strain ATCC 700278 / DSM 12444 / CCUG 56034 / CIP 105152 / NBRC 16084 / F199)</name>
    <dbReference type="NCBI Taxonomy" id="279238"/>
    <lineage>
        <taxon>Bacteria</taxon>
        <taxon>Pseudomonadati</taxon>
        <taxon>Pseudomonadota</taxon>
        <taxon>Alphaproteobacteria</taxon>
        <taxon>Sphingomonadales</taxon>
        <taxon>Sphingomonadaceae</taxon>
        <taxon>Novosphingobium</taxon>
    </lineage>
</organism>
<evidence type="ECO:0000313" key="1">
    <source>
        <dbReference type="EMBL" id="ABD25082.1"/>
    </source>
</evidence>
<name>Q2GAP1_NOVAD</name>